<reference evidence="11 12" key="1">
    <citation type="submission" date="2019-06" db="EMBL/GenBank/DDBJ databases">
        <title>Metagenome assembled Genome of Spiribacter salinus SL48-SHIP from the microbial mat of Salt Lake 48 (Novosibirsk region, Russia).</title>
        <authorList>
            <person name="Shipova A."/>
            <person name="Rozanov A.S."/>
            <person name="Bryanskaya A.V."/>
            <person name="Peltek S.E."/>
        </authorList>
    </citation>
    <scope>NUCLEOTIDE SEQUENCE [LARGE SCALE GENOMIC DNA]</scope>
    <source>
        <strain evidence="11">SL48-SHIP-2</strain>
    </source>
</reference>
<dbReference type="EMBL" id="VIFK01000369">
    <property type="protein sequence ID" value="TQE95745.1"/>
    <property type="molecule type" value="Genomic_DNA"/>
</dbReference>
<comment type="similarity">
    <text evidence="8">Belongs to the bacterial reverse transcriptase family.</text>
</comment>
<keyword evidence="6 11" id="KW-0695">RNA-directed DNA polymerase</keyword>
<feature type="domain" description="Reverse transcriptase" evidence="10">
    <location>
        <begin position="49"/>
        <end position="288"/>
    </location>
</feature>
<keyword evidence="2 11" id="KW-0808">Transferase</keyword>
<name>A0A540VG54_9GAMM</name>
<dbReference type="InterPro" id="IPR043502">
    <property type="entry name" value="DNA/RNA_pol_sf"/>
</dbReference>
<keyword evidence="5" id="KW-0460">Magnesium</keyword>
<evidence type="ECO:0000313" key="12">
    <source>
        <dbReference type="Proteomes" id="UP000315400"/>
    </source>
</evidence>
<organism evidence="11 12">
    <name type="scientific">Spiribacter salinus</name>
    <dbReference type="NCBI Taxonomy" id="1335746"/>
    <lineage>
        <taxon>Bacteria</taxon>
        <taxon>Pseudomonadati</taxon>
        <taxon>Pseudomonadota</taxon>
        <taxon>Gammaproteobacteria</taxon>
        <taxon>Chromatiales</taxon>
        <taxon>Ectothiorhodospiraceae</taxon>
        <taxon>Spiribacter</taxon>
    </lineage>
</organism>
<evidence type="ECO:0000256" key="3">
    <source>
        <dbReference type="ARBA" id="ARBA00022695"/>
    </source>
</evidence>
<evidence type="ECO:0000256" key="6">
    <source>
        <dbReference type="ARBA" id="ARBA00022918"/>
    </source>
</evidence>
<dbReference type="InterPro" id="IPR030931">
    <property type="entry name" value="Group_II_RT_mat"/>
</dbReference>
<keyword evidence="7" id="KW-0051">Antiviral defense</keyword>
<dbReference type="InterPro" id="IPR000123">
    <property type="entry name" value="Reverse_transcriptase_msDNA"/>
</dbReference>
<comment type="catalytic activity">
    <reaction evidence="9">
        <text>DNA(n) + a 2'-deoxyribonucleoside 5'-triphosphate = DNA(n+1) + diphosphate</text>
        <dbReference type="Rhea" id="RHEA:22508"/>
        <dbReference type="Rhea" id="RHEA-COMP:17339"/>
        <dbReference type="Rhea" id="RHEA-COMP:17340"/>
        <dbReference type="ChEBI" id="CHEBI:33019"/>
        <dbReference type="ChEBI" id="CHEBI:61560"/>
        <dbReference type="ChEBI" id="CHEBI:173112"/>
        <dbReference type="EC" id="2.7.7.49"/>
    </reaction>
</comment>
<dbReference type="AlphaFoldDB" id="A0A540VG54"/>
<evidence type="ECO:0000256" key="9">
    <source>
        <dbReference type="ARBA" id="ARBA00048173"/>
    </source>
</evidence>
<dbReference type="PANTHER" id="PTHR34047:SF3">
    <property type="entry name" value="BLR2052 PROTEIN"/>
    <property type="match status" value="1"/>
</dbReference>
<evidence type="ECO:0000313" key="11">
    <source>
        <dbReference type="EMBL" id="TQE95745.1"/>
    </source>
</evidence>
<dbReference type="NCBIfam" id="TIGR04416">
    <property type="entry name" value="group_II_RT_mat"/>
    <property type="match status" value="1"/>
</dbReference>
<dbReference type="CDD" id="cd01651">
    <property type="entry name" value="RT_G2_intron"/>
    <property type="match status" value="1"/>
</dbReference>
<dbReference type="Proteomes" id="UP000315400">
    <property type="component" value="Unassembled WGS sequence"/>
</dbReference>
<proteinExistence type="inferred from homology"/>
<protein>
    <recommendedName>
        <fullName evidence="1">RNA-directed DNA polymerase</fullName>
        <ecNumber evidence="1">2.7.7.49</ecNumber>
    </recommendedName>
</protein>
<sequence>MASGKPLPITKRMVWDAYLSVSRKGQAAGVDAQSLSDFAEDLENNLYRLWNRMASGSYFPPPVKRVEIPKSDGGVRPLGVPTVADRIAQMVVKQALEPAVEPVFHPDSYGYRPGKSAHQAVEQARTRCWRRDWVLDLDIQGFFDTIDHDLLMRAVRRHTSERWILLYIERWLTVPVALPDGTLMERAAGTPQGGVVSPLLANLFLHYAFDHWMERHFGHIQFERYADDIVCHCRTRMEAERLQAALKRRLGDCRLTMHPDKTSIVYCKDSNRRGHHPQIQFTFLGFRFRPRMAKNRWGKLFTCFLPAVSPEALKRMRQRIRQWRIPKHAPLPLEDIARQLNPVLAGWWRYYGRFYPTAMHKLFMYFDERLGKYLRCKYKRLARHRGRSLRKLNEIAKTRPDWFVHWKRLGHATVG</sequence>
<gene>
    <name evidence="11" type="primary">ltrA</name>
    <name evidence="11" type="ORF">FKY71_17005</name>
</gene>
<dbReference type="PROSITE" id="PS50878">
    <property type="entry name" value="RT_POL"/>
    <property type="match status" value="1"/>
</dbReference>
<keyword evidence="4" id="KW-0479">Metal-binding</keyword>
<dbReference type="GO" id="GO:0046872">
    <property type="term" value="F:metal ion binding"/>
    <property type="evidence" value="ECO:0007669"/>
    <property type="project" value="UniProtKB-KW"/>
</dbReference>
<evidence type="ECO:0000259" key="10">
    <source>
        <dbReference type="PROSITE" id="PS50878"/>
    </source>
</evidence>
<evidence type="ECO:0000256" key="5">
    <source>
        <dbReference type="ARBA" id="ARBA00022842"/>
    </source>
</evidence>
<evidence type="ECO:0000256" key="1">
    <source>
        <dbReference type="ARBA" id="ARBA00012493"/>
    </source>
</evidence>
<evidence type="ECO:0000256" key="7">
    <source>
        <dbReference type="ARBA" id="ARBA00023118"/>
    </source>
</evidence>
<dbReference type="GO" id="GO:0003723">
    <property type="term" value="F:RNA binding"/>
    <property type="evidence" value="ECO:0007669"/>
    <property type="project" value="InterPro"/>
</dbReference>
<dbReference type="Pfam" id="PF00078">
    <property type="entry name" value="RVT_1"/>
    <property type="match status" value="1"/>
</dbReference>
<dbReference type="InterPro" id="IPR013597">
    <property type="entry name" value="Mat_intron_G2"/>
</dbReference>
<evidence type="ECO:0000256" key="4">
    <source>
        <dbReference type="ARBA" id="ARBA00022723"/>
    </source>
</evidence>
<dbReference type="InterPro" id="IPR051083">
    <property type="entry name" value="GrpII_Intron_Splice-Mob/Def"/>
</dbReference>
<comment type="caution">
    <text evidence="11">The sequence shown here is derived from an EMBL/GenBank/DDBJ whole genome shotgun (WGS) entry which is preliminary data.</text>
</comment>
<keyword evidence="3 11" id="KW-0548">Nucleotidyltransferase</keyword>
<dbReference type="PRINTS" id="PR00866">
    <property type="entry name" value="RNADNAPOLMS"/>
</dbReference>
<evidence type="ECO:0000256" key="2">
    <source>
        <dbReference type="ARBA" id="ARBA00022679"/>
    </source>
</evidence>
<accession>A0A540VG54</accession>
<dbReference type="SUPFAM" id="SSF56672">
    <property type="entry name" value="DNA/RNA polymerases"/>
    <property type="match status" value="1"/>
</dbReference>
<evidence type="ECO:0000256" key="8">
    <source>
        <dbReference type="ARBA" id="ARBA00034120"/>
    </source>
</evidence>
<dbReference type="InterPro" id="IPR000477">
    <property type="entry name" value="RT_dom"/>
</dbReference>
<dbReference type="GO" id="GO:0003964">
    <property type="term" value="F:RNA-directed DNA polymerase activity"/>
    <property type="evidence" value="ECO:0007669"/>
    <property type="project" value="UniProtKB-KW"/>
</dbReference>
<dbReference type="EC" id="2.7.7.49" evidence="1"/>
<dbReference type="Pfam" id="PF08388">
    <property type="entry name" value="GIIM"/>
    <property type="match status" value="1"/>
</dbReference>
<dbReference type="PANTHER" id="PTHR34047">
    <property type="entry name" value="NUCLEAR INTRON MATURASE 1, MITOCHONDRIAL-RELATED"/>
    <property type="match status" value="1"/>
</dbReference>
<dbReference type="GO" id="GO:0051607">
    <property type="term" value="P:defense response to virus"/>
    <property type="evidence" value="ECO:0007669"/>
    <property type="project" value="UniProtKB-KW"/>
</dbReference>